<dbReference type="Pfam" id="PF00587">
    <property type="entry name" value="tRNA-synt_2b"/>
    <property type="match status" value="1"/>
</dbReference>
<accession>A0A7E4VNR6</accession>
<organism evidence="9 10">
    <name type="scientific">Panagrellus redivivus</name>
    <name type="common">Microworm</name>
    <dbReference type="NCBI Taxonomy" id="6233"/>
    <lineage>
        <taxon>Eukaryota</taxon>
        <taxon>Metazoa</taxon>
        <taxon>Ecdysozoa</taxon>
        <taxon>Nematoda</taxon>
        <taxon>Chromadorea</taxon>
        <taxon>Rhabditida</taxon>
        <taxon>Tylenchina</taxon>
        <taxon>Panagrolaimomorpha</taxon>
        <taxon>Panagrolaimoidea</taxon>
        <taxon>Panagrolaimidae</taxon>
        <taxon>Panagrellus</taxon>
    </lineage>
</organism>
<evidence type="ECO:0000313" key="10">
    <source>
        <dbReference type="WBParaSite" id="Pan_g23177.t1"/>
    </source>
</evidence>
<dbReference type="GO" id="GO:0006434">
    <property type="term" value="P:seryl-tRNA aminoacylation"/>
    <property type="evidence" value="ECO:0007669"/>
    <property type="project" value="InterPro"/>
</dbReference>
<sequence length="440" mass="49112">MSSFLLLRRISGHIPSIRTLSAVASVGCCQASKPRPKTLITQRPDLDFDYLLDPENIPIIEENIRNRKGIGNIRKLHETWAKIEEFQLDPTQGPSEERFTQLWDELYEYALAIPNKSHPDAPIGDESKAKIVEEVPSAVTKGLEKAKTAEEIAQGWKSVIYPRRSAGGRSYSLIGATANLETALLSFAKNTIREYGFKEVNVSDILPKTVTQSCGLPIESADEVHPIQYTLTDFPNMCLSGTAEMGIADTLANRTFHHSELPALFLAESRCFRPEISKSAAEAKLYRVHEFNKVEMFAVTTPEDSDAILQKFVNIQTTLWRTLGIGYRLLDMPSEELGASAMRKYDVEAWMPGRNLYGEVSSTSNCGDFQSRRLGIRYTDSSGEEHYAHTCNGTAIASTRAMIAVLETFQKAGKGFVPPACLTQYLPKKRQNDKLKIVRL</sequence>
<dbReference type="InterPro" id="IPR002317">
    <property type="entry name" value="Ser-tRNA-ligase_type_1"/>
</dbReference>
<evidence type="ECO:0000313" key="9">
    <source>
        <dbReference type="Proteomes" id="UP000492821"/>
    </source>
</evidence>
<keyword evidence="6" id="KW-0030">Aminoacyl-tRNA synthetase</keyword>
<comment type="similarity">
    <text evidence="1">Belongs to the class-II aminoacyl-tRNA synthetase family. Type-1 seryl-tRNA synthetase subfamily.</text>
</comment>
<dbReference type="AlphaFoldDB" id="A0A7E4VNR6"/>
<dbReference type="EC" id="6.1.1.11" evidence="2"/>
<evidence type="ECO:0000256" key="5">
    <source>
        <dbReference type="ARBA" id="ARBA00022840"/>
    </source>
</evidence>
<dbReference type="InterPro" id="IPR002314">
    <property type="entry name" value="aa-tRNA-synt_IIb"/>
</dbReference>
<dbReference type="FunFam" id="3.30.930.10:FF:000078">
    <property type="entry name" value="Seryl-tRNA synthetase"/>
    <property type="match status" value="1"/>
</dbReference>
<keyword evidence="4" id="KW-0547">Nucleotide-binding</keyword>
<keyword evidence="5" id="KW-0067">ATP-binding</keyword>
<keyword evidence="9" id="KW-1185">Reference proteome</keyword>
<dbReference type="PRINTS" id="PR00981">
    <property type="entry name" value="TRNASYNTHSER"/>
</dbReference>
<dbReference type="WBParaSite" id="Pan_g23177.t1">
    <property type="protein sequence ID" value="Pan_g23177.t1"/>
    <property type="gene ID" value="Pan_g23177"/>
</dbReference>
<protein>
    <recommendedName>
        <fullName evidence="2">serine--tRNA ligase</fullName>
        <ecNumber evidence="2">6.1.1.11</ecNumber>
    </recommendedName>
    <alternativeName>
        <fullName evidence="7">Seryl-tRNA synthetase</fullName>
    </alternativeName>
</protein>
<dbReference type="PANTHER" id="PTHR11778">
    <property type="entry name" value="SERYL-TRNA SYNTHETASE"/>
    <property type="match status" value="1"/>
</dbReference>
<evidence type="ECO:0000259" key="8">
    <source>
        <dbReference type="PROSITE" id="PS50862"/>
    </source>
</evidence>
<reference evidence="10" key="2">
    <citation type="submission" date="2020-10" db="UniProtKB">
        <authorList>
            <consortium name="WormBaseParasite"/>
        </authorList>
    </citation>
    <scope>IDENTIFICATION</scope>
</reference>
<dbReference type="GO" id="GO:0005524">
    <property type="term" value="F:ATP binding"/>
    <property type="evidence" value="ECO:0007669"/>
    <property type="project" value="UniProtKB-KW"/>
</dbReference>
<dbReference type="Proteomes" id="UP000492821">
    <property type="component" value="Unassembled WGS sequence"/>
</dbReference>
<feature type="domain" description="Aminoacyl-transfer RNA synthetases class-II family profile" evidence="8">
    <location>
        <begin position="180"/>
        <end position="418"/>
    </location>
</feature>
<reference evidence="9" key="1">
    <citation type="journal article" date="2013" name="Genetics">
        <title>The draft genome and transcriptome of Panagrellus redivivus are shaped by the harsh demands of a free-living lifestyle.</title>
        <authorList>
            <person name="Srinivasan J."/>
            <person name="Dillman A.R."/>
            <person name="Macchietto M.G."/>
            <person name="Heikkinen L."/>
            <person name="Lakso M."/>
            <person name="Fracchia K.M."/>
            <person name="Antoshechkin I."/>
            <person name="Mortazavi A."/>
            <person name="Wong G."/>
            <person name="Sternberg P.W."/>
        </authorList>
    </citation>
    <scope>NUCLEOTIDE SEQUENCE [LARGE SCALE GENOMIC DNA]</scope>
    <source>
        <strain evidence="9">MT8872</strain>
    </source>
</reference>
<dbReference type="GO" id="GO:0004828">
    <property type="term" value="F:serine-tRNA ligase activity"/>
    <property type="evidence" value="ECO:0007669"/>
    <property type="project" value="UniProtKB-EC"/>
</dbReference>
<evidence type="ECO:0000256" key="6">
    <source>
        <dbReference type="ARBA" id="ARBA00023146"/>
    </source>
</evidence>
<dbReference type="Gene3D" id="3.30.930.10">
    <property type="entry name" value="Bira Bifunctional Protein, Domain 2"/>
    <property type="match status" value="1"/>
</dbReference>
<dbReference type="SUPFAM" id="SSF55681">
    <property type="entry name" value="Class II aaRS and biotin synthetases"/>
    <property type="match status" value="1"/>
</dbReference>
<keyword evidence="3" id="KW-0436">Ligase</keyword>
<dbReference type="PROSITE" id="PS50862">
    <property type="entry name" value="AA_TRNA_LIGASE_II"/>
    <property type="match status" value="1"/>
</dbReference>
<dbReference type="InterPro" id="IPR045864">
    <property type="entry name" value="aa-tRNA-synth_II/BPL/LPL"/>
</dbReference>
<evidence type="ECO:0000256" key="2">
    <source>
        <dbReference type="ARBA" id="ARBA00012840"/>
    </source>
</evidence>
<evidence type="ECO:0000256" key="4">
    <source>
        <dbReference type="ARBA" id="ARBA00022741"/>
    </source>
</evidence>
<evidence type="ECO:0000256" key="3">
    <source>
        <dbReference type="ARBA" id="ARBA00022598"/>
    </source>
</evidence>
<proteinExistence type="inferred from homology"/>
<evidence type="ECO:0000256" key="1">
    <source>
        <dbReference type="ARBA" id="ARBA00010728"/>
    </source>
</evidence>
<evidence type="ECO:0000256" key="7">
    <source>
        <dbReference type="ARBA" id="ARBA00031113"/>
    </source>
</evidence>
<name>A0A7E4VNR6_PANRE</name>
<dbReference type="InterPro" id="IPR006195">
    <property type="entry name" value="aa-tRNA-synth_II"/>
</dbReference>